<comment type="caution">
    <text evidence="1">The sequence shown here is derived from an EMBL/GenBank/DDBJ whole genome shotgun (WGS) entry which is preliminary data.</text>
</comment>
<proteinExistence type="predicted"/>
<reference evidence="1 2" key="1">
    <citation type="journal article" date="2022" name="bioRxiv">
        <title>The genome of the oomycete Peronosclerospora sorghi, a cosmopolitan pathogen of maize and sorghum, is inflated with dispersed pseudogenes.</title>
        <authorList>
            <person name="Fletcher K."/>
            <person name="Martin F."/>
            <person name="Isakeit T."/>
            <person name="Cavanaugh K."/>
            <person name="Magill C."/>
            <person name="Michelmore R."/>
        </authorList>
    </citation>
    <scope>NUCLEOTIDE SEQUENCE [LARGE SCALE GENOMIC DNA]</scope>
    <source>
        <strain evidence="1">P6</strain>
    </source>
</reference>
<dbReference type="EMBL" id="CM047581">
    <property type="protein sequence ID" value="KAI9916507.1"/>
    <property type="molecule type" value="Genomic_DNA"/>
</dbReference>
<evidence type="ECO:0000313" key="1">
    <source>
        <dbReference type="EMBL" id="KAI9916507.1"/>
    </source>
</evidence>
<name>A0ACC0WCM8_9STRA</name>
<sequence>MHDITRGNEALKTEFNRRAHDLELKNKENAELHAQIERLKSPDHERIKDVELIQHESIELEEKNLDLQRQFELIWVEADLRLNKAHQVHNHTLEQESAHENTIHLIFEDKEALNRDMIALASERSALEFQFSTAHNEVERLKASVQKLETDNMGLKF</sequence>
<keyword evidence="2" id="KW-1185">Reference proteome</keyword>
<evidence type="ECO:0000313" key="2">
    <source>
        <dbReference type="Proteomes" id="UP001163321"/>
    </source>
</evidence>
<gene>
    <name evidence="1" type="ORF">PsorP6_017186</name>
</gene>
<organism evidence="1 2">
    <name type="scientific">Peronosclerospora sorghi</name>
    <dbReference type="NCBI Taxonomy" id="230839"/>
    <lineage>
        <taxon>Eukaryota</taxon>
        <taxon>Sar</taxon>
        <taxon>Stramenopiles</taxon>
        <taxon>Oomycota</taxon>
        <taxon>Peronosporomycetes</taxon>
        <taxon>Peronosporales</taxon>
        <taxon>Peronosporaceae</taxon>
        <taxon>Peronosclerospora</taxon>
    </lineage>
</organism>
<dbReference type="Proteomes" id="UP001163321">
    <property type="component" value="Chromosome 2"/>
</dbReference>
<protein>
    <submittedName>
        <fullName evidence="1">Uncharacterized protein</fullName>
    </submittedName>
</protein>
<accession>A0ACC0WCM8</accession>